<protein>
    <submittedName>
        <fullName evidence="7">Sigma-70 family RNA polymerase sigma factor</fullName>
    </submittedName>
</protein>
<keyword evidence="8" id="KW-1185">Reference proteome</keyword>
<accession>A0A937FXJ6</accession>
<dbReference type="Gene3D" id="1.10.1740.10">
    <property type="match status" value="1"/>
</dbReference>
<comment type="similarity">
    <text evidence="1">Belongs to the sigma-70 factor family. ECF subfamily.</text>
</comment>
<keyword evidence="2" id="KW-0805">Transcription regulation</keyword>
<evidence type="ECO:0000256" key="2">
    <source>
        <dbReference type="ARBA" id="ARBA00023015"/>
    </source>
</evidence>
<reference evidence="7" key="1">
    <citation type="submission" date="2021-01" db="EMBL/GenBank/DDBJ databases">
        <title>Fulvivirga kasyanovii gen. nov., sp nov., a novel member of the phylum Bacteroidetes isolated from seawater in a mussel farm.</title>
        <authorList>
            <person name="Zhao L.-H."/>
            <person name="Wang Z.-J."/>
        </authorList>
    </citation>
    <scope>NUCLEOTIDE SEQUENCE</scope>
    <source>
        <strain evidence="7">29W222</strain>
    </source>
</reference>
<dbReference type="AlphaFoldDB" id="A0A937FXJ6"/>
<evidence type="ECO:0000256" key="3">
    <source>
        <dbReference type="ARBA" id="ARBA00023082"/>
    </source>
</evidence>
<evidence type="ECO:0000256" key="1">
    <source>
        <dbReference type="ARBA" id="ARBA00010641"/>
    </source>
</evidence>
<dbReference type="InterPro" id="IPR014284">
    <property type="entry name" value="RNA_pol_sigma-70_dom"/>
</dbReference>
<keyword evidence="3" id="KW-0731">Sigma factor</keyword>
<dbReference type="Gene3D" id="1.10.10.10">
    <property type="entry name" value="Winged helix-like DNA-binding domain superfamily/Winged helix DNA-binding domain"/>
    <property type="match status" value="1"/>
</dbReference>
<dbReference type="NCBIfam" id="TIGR02937">
    <property type="entry name" value="sigma70-ECF"/>
    <property type="match status" value="1"/>
</dbReference>
<evidence type="ECO:0000256" key="4">
    <source>
        <dbReference type="ARBA" id="ARBA00023163"/>
    </source>
</evidence>
<dbReference type="Proteomes" id="UP000614216">
    <property type="component" value="Unassembled WGS sequence"/>
</dbReference>
<comment type="caution">
    <text evidence="7">The sequence shown here is derived from an EMBL/GenBank/DDBJ whole genome shotgun (WGS) entry which is preliminary data.</text>
</comment>
<dbReference type="GO" id="GO:0006352">
    <property type="term" value="P:DNA-templated transcription initiation"/>
    <property type="evidence" value="ECO:0007669"/>
    <property type="project" value="InterPro"/>
</dbReference>
<dbReference type="GO" id="GO:0016987">
    <property type="term" value="F:sigma factor activity"/>
    <property type="evidence" value="ECO:0007669"/>
    <property type="project" value="UniProtKB-KW"/>
</dbReference>
<dbReference type="InterPro" id="IPR013249">
    <property type="entry name" value="RNA_pol_sigma70_r4_t2"/>
</dbReference>
<proteinExistence type="inferred from homology"/>
<keyword evidence="4" id="KW-0804">Transcription</keyword>
<dbReference type="SUPFAM" id="SSF88659">
    <property type="entry name" value="Sigma3 and sigma4 domains of RNA polymerase sigma factors"/>
    <property type="match status" value="1"/>
</dbReference>
<dbReference type="RefSeq" id="WP_202855794.1">
    <property type="nucleotide sequence ID" value="NZ_JAEUGD010000023.1"/>
</dbReference>
<dbReference type="InterPro" id="IPR013324">
    <property type="entry name" value="RNA_pol_sigma_r3/r4-like"/>
</dbReference>
<dbReference type="PANTHER" id="PTHR43133:SF51">
    <property type="entry name" value="RNA POLYMERASE SIGMA FACTOR"/>
    <property type="match status" value="1"/>
</dbReference>
<feature type="domain" description="RNA polymerase sigma factor 70 region 4 type 2" evidence="6">
    <location>
        <begin position="137"/>
        <end position="189"/>
    </location>
</feature>
<evidence type="ECO:0000313" key="7">
    <source>
        <dbReference type="EMBL" id="MBL6446256.1"/>
    </source>
</evidence>
<evidence type="ECO:0000259" key="6">
    <source>
        <dbReference type="Pfam" id="PF08281"/>
    </source>
</evidence>
<name>A0A937FXJ6_9BACT</name>
<evidence type="ECO:0000313" key="8">
    <source>
        <dbReference type="Proteomes" id="UP000614216"/>
    </source>
</evidence>
<dbReference type="EMBL" id="JAEUGD010000023">
    <property type="protein sequence ID" value="MBL6446256.1"/>
    <property type="molecule type" value="Genomic_DNA"/>
</dbReference>
<gene>
    <name evidence="7" type="ORF">JMN32_08050</name>
</gene>
<dbReference type="CDD" id="cd06171">
    <property type="entry name" value="Sigma70_r4"/>
    <property type="match status" value="1"/>
</dbReference>
<organism evidence="7 8">
    <name type="scientific">Fulvivirga marina</name>
    <dbReference type="NCBI Taxonomy" id="2494733"/>
    <lineage>
        <taxon>Bacteria</taxon>
        <taxon>Pseudomonadati</taxon>
        <taxon>Bacteroidota</taxon>
        <taxon>Cytophagia</taxon>
        <taxon>Cytophagales</taxon>
        <taxon>Fulvivirgaceae</taxon>
        <taxon>Fulvivirga</taxon>
    </lineage>
</organism>
<sequence length="199" mass="24013">MFKTIGIRHLNTAKHMTEEEIAEEQQIIEASRKNPRIFGKIYDRYYEGIFHFVYRRTDDEQLTADLCSQTFLKALQNLKKYEFRGLPFSAWLYRIASNEVNKFFNKKKKNRVFSIEEERVLELFENDEKEFSQEQIQLLITTLKELPTETMEVLELRFFEERSFKEIAFILNIGESGAKMRLYRAVEKLKEHFKVNWTK</sequence>
<feature type="domain" description="RNA polymerase sigma-70 region 2" evidence="5">
    <location>
        <begin position="41"/>
        <end position="108"/>
    </location>
</feature>
<dbReference type="InterPro" id="IPR039425">
    <property type="entry name" value="RNA_pol_sigma-70-like"/>
</dbReference>
<dbReference type="InterPro" id="IPR013325">
    <property type="entry name" value="RNA_pol_sigma_r2"/>
</dbReference>
<dbReference type="PANTHER" id="PTHR43133">
    <property type="entry name" value="RNA POLYMERASE ECF-TYPE SIGMA FACTO"/>
    <property type="match status" value="1"/>
</dbReference>
<evidence type="ECO:0000259" key="5">
    <source>
        <dbReference type="Pfam" id="PF04542"/>
    </source>
</evidence>
<dbReference type="InterPro" id="IPR007627">
    <property type="entry name" value="RNA_pol_sigma70_r2"/>
</dbReference>
<dbReference type="Pfam" id="PF08281">
    <property type="entry name" value="Sigma70_r4_2"/>
    <property type="match status" value="1"/>
</dbReference>
<dbReference type="Pfam" id="PF04542">
    <property type="entry name" value="Sigma70_r2"/>
    <property type="match status" value="1"/>
</dbReference>
<dbReference type="SUPFAM" id="SSF88946">
    <property type="entry name" value="Sigma2 domain of RNA polymerase sigma factors"/>
    <property type="match status" value="1"/>
</dbReference>
<dbReference type="InterPro" id="IPR036388">
    <property type="entry name" value="WH-like_DNA-bd_sf"/>
</dbReference>
<dbReference type="GO" id="GO:0003677">
    <property type="term" value="F:DNA binding"/>
    <property type="evidence" value="ECO:0007669"/>
    <property type="project" value="InterPro"/>
</dbReference>